<keyword evidence="2" id="KW-1185">Reference proteome</keyword>
<comment type="caution">
    <text evidence="1">The sequence shown here is derived from an EMBL/GenBank/DDBJ whole genome shotgun (WGS) entry which is preliminary data.</text>
</comment>
<dbReference type="GO" id="GO:0009384">
    <property type="term" value="F:N-acylmannosamine kinase activity"/>
    <property type="evidence" value="ECO:0007669"/>
    <property type="project" value="TreeGrafter"/>
</dbReference>
<organism evidence="1 2">
    <name type="scientific">Rhizobium straminoryzae</name>
    <dbReference type="NCBI Taxonomy" id="1387186"/>
    <lineage>
        <taxon>Bacteria</taxon>
        <taxon>Pseudomonadati</taxon>
        <taxon>Pseudomonadota</taxon>
        <taxon>Alphaproteobacteria</taxon>
        <taxon>Hyphomicrobiales</taxon>
        <taxon>Rhizobiaceae</taxon>
        <taxon>Rhizobium/Agrobacterium group</taxon>
        <taxon>Rhizobium</taxon>
    </lineage>
</organism>
<proteinExistence type="predicted"/>
<protein>
    <submittedName>
        <fullName evidence="1">ROK family protein</fullName>
    </submittedName>
</protein>
<dbReference type="SUPFAM" id="SSF46785">
    <property type="entry name" value="Winged helix' DNA-binding domain"/>
    <property type="match status" value="1"/>
</dbReference>
<dbReference type="SUPFAM" id="SSF53067">
    <property type="entry name" value="Actin-like ATPase domain"/>
    <property type="match status" value="1"/>
</dbReference>
<dbReference type="Pfam" id="PF00480">
    <property type="entry name" value="ROK"/>
    <property type="match status" value="1"/>
</dbReference>
<dbReference type="AlphaFoldDB" id="A0A549TA09"/>
<dbReference type="Gene3D" id="3.30.420.40">
    <property type="match status" value="2"/>
</dbReference>
<dbReference type="InterPro" id="IPR043129">
    <property type="entry name" value="ATPase_NBD"/>
</dbReference>
<evidence type="ECO:0000313" key="1">
    <source>
        <dbReference type="EMBL" id="TRL38709.1"/>
    </source>
</evidence>
<dbReference type="InterPro" id="IPR036388">
    <property type="entry name" value="WH-like_DNA-bd_sf"/>
</dbReference>
<gene>
    <name evidence="1" type="ORF">FNA46_12050</name>
</gene>
<accession>A0A549TA09</accession>
<dbReference type="GO" id="GO:0019262">
    <property type="term" value="P:N-acetylneuraminate catabolic process"/>
    <property type="evidence" value="ECO:0007669"/>
    <property type="project" value="TreeGrafter"/>
</dbReference>
<reference evidence="1 2" key="1">
    <citation type="submission" date="2019-07" db="EMBL/GenBank/DDBJ databases">
        <title>Ln-dependent methylotrophs.</title>
        <authorList>
            <person name="Tani A."/>
        </authorList>
    </citation>
    <scope>NUCLEOTIDE SEQUENCE [LARGE SCALE GENOMIC DNA]</scope>
    <source>
        <strain evidence="1 2">SM12</strain>
    </source>
</reference>
<sequence length="415" mass="45128">MSTYDFACLQPDARIDDCGRREDRLGNGDCRISKEVAVPARTHRDLSGNERMILEIVRRQGSVMRSQVAPSTNLTQPSVHRIVDALLEEGLLMLGDAVIHGRGKPSPALMLQPDAAYTIGISVNTDSISFGLCDFACRIVHEEMLEMPPTRRRDTLFALKEQIRRALAGRGIAASQLVGVGFSMAGFFVGADRRFNAPEPLTDWSLINLKAELETLFDLPVWTENNATTGAIGESAVGAGRRFATFGYLSFNYGFGGGIVLDGKPFFGAFGNAGEISRVFTVEEGPSRPALGELLKRLNARGLAVANVRELRQRFDPAWPGVAEWVEEVTPALNRAIDMLRAVIDPEAIVFGGELPRALGQCLAAVAPSPSAPRYGIDAPYPERLVSEIEGDSSILGAALIPLMDRYFAWSLPRP</sequence>
<evidence type="ECO:0000313" key="2">
    <source>
        <dbReference type="Proteomes" id="UP000316801"/>
    </source>
</evidence>
<dbReference type="InterPro" id="IPR000600">
    <property type="entry name" value="ROK"/>
</dbReference>
<dbReference type="Proteomes" id="UP000316801">
    <property type="component" value="Unassembled WGS sequence"/>
</dbReference>
<dbReference type="PANTHER" id="PTHR18964:SF169">
    <property type="entry name" value="N-ACETYLMANNOSAMINE KINASE"/>
    <property type="match status" value="1"/>
</dbReference>
<name>A0A549TA09_9HYPH</name>
<dbReference type="EMBL" id="VJMG01000029">
    <property type="protein sequence ID" value="TRL38709.1"/>
    <property type="molecule type" value="Genomic_DNA"/>
</dbReference>
<dbReference type="CDD" id="cd23763">
    <property type="entry name" value="ASKHA_ATPase_ROK"/>
    <property type="match status" value="1"/>
</dbReference>
<dbReference type="InterPro" id="IPR036390">
    <property type="entry name" value="WH_DNA-bd_sf"/>
</dbReference>
<dbReference type="PANTHER" id="PTHR18964">
    <property type="entry name" value="ROK (REPRESSOR, ORF, KINASE) FAMILY"/>
    <property type="match status" value="1"/>
</dbReference>
<dbReference type="Gene3D" id="1.10.10.10">
    <property type="entry name" value="Winged helix-like DNA-binding domain superfamily/Winged helix DNA-binding domain"/>
    <property type="match status" value="1"/>
</dbReference>